<accession>I0HU59</accession>
<evidence type="ECO:0000313" key="1">
    <source>
        <dbReference type="EMBL" id="BAL96546.1"/>
    </source>
</evidence>
<dbReference type="STRING" id="983917.RGE_32070"/>
<dbReference type="EMBL" id="AP012320">
    <property type="protein sequence ID" value="BAL96546.1"/>
    <property type="molecule type" value="Genomic_DNA"/>
</dbReference>
<dbReference type="HOGENOM" id="CLU_2603865_0_0_4"/>
<reference evidence="1 2" key="1">
    <citation type="journal article" date="2012" name="J. Bacteriol.">
        <title>Complete genome sequence of phototrophic betaproteobacterium Rubrivivax gelatinosus IL144.</title>
        <authorList>
            <person name="Nagashima S."/>
            <person name="Kamimura A."/>
            <person name="Shimizu T."/>
            <person name="Nakamura-isaki S."/>
            <person name="Aono E."/>
            <person name="Sakamoto K."/>
            <person name="Ichikawa N."/>
            <person name="Nakazawa H."/>
            <person name="Sekine M."/>
            <person name="Yamazaki S."/>
            <person name="Fujita N."/>
            <person name="Shimada K."/>
            <person name="Hanada S."/>
            <person name="Nagashima K.V.P."/>
        </authorList>
    </citation>
    <scope>NUCLEOTIDE SEQUENCE [LARGE SCALE GENOMIC DNA]</scope>
    <source>
        <strain evidence="2">NBRC 100245 / IL144</strain>
    </source>
</reference>
<gene>
    <name evidence="1" type="ordered locus">RGE_32070</name>
</gene>
<proteinExistence type="predicted"/>
<dbReference type="Proteomes" id="UP000007883">
    <property type="component" value="Chromosome"/>
</dbReference>
<evidence type="ECO:0000313" key="2">
    <source>
        <dbReference type="Proteomes" id="UP000007883"/>
    </source>
</evidence>
<name>I0HU59_RUBGI</name>
<organism evidence="1 2">
    <name type="scientific">Rubrivivax gelatinosus (strain NBRC 100245 / IL144)</name>
    <dbReference type="NCBI Taxonomy" id="983917"/>
    <lineage>
        <taxon>Bacteria</taxon>
        <taxon>Pseudomonadati</taxon>
        <taxon>Pseudomonadota</taxon>
        <taxon>Betaproteobacteria</taxon>
        <taxon>Burkholderiales</taxon>
        <taxon>Sphaerotilaceae</taxon>
        <taxon>Rubrivivax</taxon>
    </lineage>
</organism>
<dbReference type="AlphaFoldDB" id="I0HU59"/>
<protein>
    <submittedName>
        <fullName evidence="1">Uncharacterized protein</fullName>
    </submittedName>
</protein>
<keyword evidence="2" id="KW-1185">Reference proteome</keyword>
<dbReference type="PATRIC" id="fig|983917.3.peg.3132"/>
<dbReference type="KEGG" id="rge:RGE_32070"/>
<sequence>MTAAGPRGAGDLSHSWPCRPSAGGSRFMRIPHPAERFVAKCCGRPTAVHGCGGVSDRFHARKRYRRAMAFSCRRCARPR</sequence>